<dbReference type="AlphaFoldDB" id="A0A7W8LM91"/>
<gene>
    <name evidence="3" type="ORF">HNP76_001652</name>
</gene>
<evidence type="ECO:0000256" key="1">
    <source>
        <dbReference type="ARBA" id="ARBA00022729"/>
    </source>
</evidence>
<evidence type="ECO:0000259" key="2">
    <source>
        <dbReference type="Pfam" id="PF13505"/>
    </source>
</evidence>
<keyword evidence="4" id="KW-1185">Reference proteome</keyword>
<dbReference type="InterPro" id="IPR027385">
    <property type="entry name" value="Beta-barrel_OMP"/>
</dbReference>
<dbReference type="Proteomes" id="UP000518887">
    <property type="component" value="Unassembled WGS sequence"/>
</dbReference>
<dbReference type="EMBL" id="JACHFQ010000005">
    <property type="protein sequence ID" value="MBB5226279.1"/>
    <property type="molecule type" value="Genomic_DNA"/>
</dbReference>
<dbReference type="Pfam" id="PF13505">
    <property type="entry name" value="OMP_b-brl"/>
    <property type="match status" value="1"/>
</dbReference>
<organism evidence="3 4">
    <name type="scientific">Treponema ruminis</name>
    <dbReference type="NCBI Taxonomy" id="744515"/>
    <lineage>
        <taxon>Bacteria</taxon>
        <taxon>Pseudomonadati</taxon>
        <taxon>Spirochaetota</taxon>
        <taxon>Spirochaetia</taxon>
        <taxon>Spirochaetales</taxon>
        <taxon>Treponemataceae</taxon>
        <taxon>Treponema</taxon>
    </lineage>
</organism>
<reference evidence="3 4" key="1">
    <citation type="submission" date="2020-08" db="EMBL/GenBank/DDBJ databases">
        <title>Genomic Encyclopedia of Type Strains, Phase IV (KMG-IV): sequencing the most valuable type-strain genomes for metagenomic binning, comparative biology and taxonomic classification.</title>
        <authorList>
            <person name="Goeker M."/>
        </authorList>
    </citation>
    <scope>NUCLEOTIDE SEQUENCE [LARGE SCALE GENOMIC DNA]</scope>
    <source>
        <strain evidence="3 4">DSM 103462</strain>
    </source>
</reference>
<dbReference type="RefSeq" id="WP_184659392.1">
    <property type="nucleotide sequence ID" value="NZ_CP031518.1"/>
</dbReference>
<name>A0A7W8LM91_9SPIR</name>
<dbReference type="SUPFAM" id="SSF56935">
    <property type="entry name" value="Porins"/>
    <property type="match status" value="1"/>
</dbReference>
<evidence type="ECO:0000313" key="4">
    <source>
        <dbReference type="Proteomes" id="UP000518887"/>
    </source>
</evidence>
<proteinExistence type="predicted"/>
<keyword evidence="1" id="KW-0732">Signal</keyword>
<dbReference type="Gene3D" id="2.40.160.20">
    <property type="match status" value="1"/>
</dbReference>
<feature type="domain" description="Outer membrane protein beta-barrel" evidence="2">
    <location>
        <begin position="203"/>
        <end position="351"/>
    </location>
</feature>
<comment type="caution">
    <text evidence="3">The sequence shown here is derived from an EMBL/GenBank/DDBJ whole genome shotgun (WGS) entry which is preliminary data.</text>
</comment>
<accession>A0A7W8LM91</accession>
<sequence length="404" mass="43519">MAAPVASDGKDTVTAAGNSWGYGARTARLNVNGKSEDGTAGFSMGIYNDVSMSLSAGDEANLWIKPLDIVKVSYGKYDNNTLRGDLCYGSWNWLRPTSSWIAEDEGLLMSGNGATGLMAEITPMENLYIQALVPITTTQTKADETYKNLRGGFAYTIPGTAKIKAQYIGKGKGSVDAEDATSAYYEFMRQRIVTTDDADTAKNKTKADGEYEGWTYHAAKDAVKKADGNSDCTFEAEVDVLAVENLFLGLGIQYNNIKDADKSAKIDNQMKIALGATYQVNDDLKLSASGAFFTYYKTKDVKTDSRFQAGAGVDYNLGDGLSANADFRYLSKFGIDGEKADNTDSIAFSAGIQKGFSNGYIGVAFQGQTNSGTFANNVITGATNDDGKYKNFVWAIPIALSVWF</sequence>
<protein>
    <recommendedName>
        <fullName evidence="2">Outer membrane protein beta-barrel domain-containing protein</fullName>
    </recommendedName>
</protein>
<evidence type="ECO:0000313" key="3">
    <source>
        <dbReference type="EMBL" id="MBB5226279.1"/>
    </source>
</evidence>